<accession>A0ABU6NUE2</accession>
<keyword evidence="2" id="KW-1185">Reference proteome</keyword>
<organism evidence="1 2">
    <name type="scientific">Metabacillus fastidiosus</name>
    <dbReference type="NCBI Taxonomy" id="1458"/>
    <lineage>
        <taxon>Bacteria</taxon>
        <taxon>Bacillati</taxon>
        <taxon>Bacillota</taxon>
        <taxon>Bacilli</taxon>
        <taxon>Bacillales</taxon>
        <taxon>Bacillaceae</taxon>
        <taxon>Metabacillus</taxon>
    </lineage>
</organism>
<name>A0ABU6NUE2_9BACI</name>
<dbReference type="EMBL" id="JARTFS010000005">
    <property type="protein sequence ID" value="MED4400636.1"/>
    <property type="molecule type" value="Genomic_DNA"/>
</dbReference>
<evidence type="ECO:0000313" key="1">
    <source>
        <dbReference type="EMBL" id="MED4400636.1"/>
    </source>
</evidence>
<gene>
    <name evidence="1" type="ORF">P9271_04745</name>
</gene>
<dbReference type="InterPro" id="IPR020314">
    <property type="entry name" value="Uncharacterised_YpzA"/>
</dbReference>
<evidence type="ECO:0000313" key="2">
    <source>
        <dbReference type="Proteomes" id="UP001342826"/>
    </source>
</evidence>
<dbReference type="Pfam" id="PF10819">
    <property type="entry name" value="DUF2564"/>
    <property type="match status" value="1"/>
</dbReference>
<comment type="caution">
    <text evidence="1">The sequence shown here is derived from an EMBL/GenBank/DDBJ whole genome shotgun (WGS) entry which is preliminary data.</text>
</comment>
<dbReference type="Proteomes" id="UP001342826">
    <property type="component" value="Unassembled WGS sequence"/>
</dbReference>
<protein>
    <submittedName>
        <fullName evidence="1">DUF2564 family protein</fullName>
    </submittedName>
</protein>
<reference evidence="1 2" key="1">
    <citation type="submission" date="2023-03" db="EMBL/GenBank/DDBJ databases">
        <title>Bacillus Genome Sequencing.</title>
        <authorList>
            <person name="Dunlap C."/>
        </authorList>
    </citation>
    <scope>NUCLEOTIDE SEQUENCE [LARGE SCALE GENOMIC DNA]</scope>
    <source>
        <strain evidence="1 2">NRS-1717</strain>
    </source>
</reference>
<sequence length="90" mass="10225">MDNINHTDLISGFNNLKQLEISVKSAQKMVGTATMSMDEETLQHAENSLNDAKDLFKRAYSEQTGVDDEFFQTQEQLLQQCEQQLNAAKQ</sequence>
<dbReference type="GeneID" id="301142274"/>
<dbReference type="RefSeq" id="WP_066232852.1">
    <property type="nucleotide sequence ID" value="NZ_JARTFQ010000005.1"/>
</dbReference>
<proteinExistence type="predicted"/>